<keyword evidence="4" id="KW-0808">Transferase</keyword>
<dbReference type="Pfam" id="PF03091">
    <property type="entry name" value="CutA1"/>
    <property type="match status" value="1"/>
</dbReference>
<dbReference type="CDD" id="cd02022">
    <property type="entry name" value="DPCK"/>
    <property type="match status" value="1"/>
</dbReference>
<dbReference type="NCBIfam" id="TIGR00152">
    <property type="entry name" value="dephospho-CoA kinase"/>
    <property type="match status" value="1"/>
</dbReference>
<dbReference type="InterPro" id="IPR001977">
    <property type="entry name" value="Depp_CoAkinase"/>
</dbReference>
<comment type="similarity">
    <text evidence="4">Belongs to the CoaE family.</text>
</comment>
<dbReference type="Gene3D" id="3.30.70.120">
    <property type="match status" value="1"/>
</dbReference>
<dbReference type="Pfam" id="PF01121">
    <property type="entry name" value="CoaE"/>
    <property type="match status" value="1"/>
</dbReference>
<reference evidence="6 7" key="1">
    <citation type="submission" date="2016-11" db="EMBL/GenBank/DDBJ databases">
        <authorList>
            <person name="Varghese N."/>
            <person name="Submissions S."/>
        </authorList>
    </citation>
    <scope>NUCLEOTIDE SEQUENCE [LARGE SCALE GENOMIC DNA]</scope>
    <source>
        <strain evidence="6 7">DSM 20664</strain>
    </source>
</reference>
<name>A0ABY1JEZ1_9BACT</name>
<dbReference type="InterPro" id="IPR015867">
    <property type="entry name" value="N-reg_PII/ATP_PRibTrfase_C"/>
</dbReference>
<protein>
    <recommendedName>
        <fullName evidence="4 5">Dephospho-CoA kinase</fullName>
        <ecNumber evidence="4 5">2.7.1.24</ecNumber>
    </recommendedName>
    <alternativeName>
        <fullName evidence="4">Dephosphocoenzyme A kinase</fullName>
    </alternativeName>
</protein>
<dbReference type="InterPro" id="IPR011322">
    <property type="entry name" value="N-reg_PII-like_a/b"/>
</dbReference>
<comment type="subcellular location">
    <subcellularLocation>
        <location evidence="4">Cytoplasm</location>
    </subcellularLocation>
</comment>
<keyword evidence="3 4" id="KW-0067">ATP-binding</keyword>
<comment type="catalytic activity">
    <reaction evidence="4">
        <text>3'-dephospho-CoA + ATP = ADP + CoA + H(+)</text>
        <dbReference type="Rhea" id="RHEA:18245"/>
        <dbReference type="ChEBI" id="CHEBI:15378"/>
        <dbReference type="ChEBI" id="CHEBI:30616"/>
        <dbReference type="ChEBI" id="CHEBI:57287"/>
        <dbReference type="ChEBI" id="CHEBI:57328"/>
        <dbReference type="ChEBI" id="CHEBI:456216"/>
        <dbReference type="EC" id="2.7.1.24"/>
    </reaction>
</comment>
<dbReference type="PANTHER" id="PTHR23419">
    <property type="entry name" value="DIVALENT CATION TOLERANCE CUTA-RELATED"/>
    <property type="match status" value="1"/>
</dbReference>
<dbReference type="SUPFAM" id="SSF54913">
    <property type="entry name" value="GlnB-like"/>
    <property type="match status" value="1"/>
</dbReference>
<comment type="similarity">
    <text evidence="1">Belongs to the CutA family.</text>
</comment>
<dbReference type="SUPFAM" id="SSF52540">
    <property type="entry name" value="P-loop containing nucleoside triphosphate hydrolases"/>
    <property type="match status" value="1"/>
</dbReference>
<dbReference type="Gene3D" id="3.40.50.300">
    <property type="entry name" value="P-loop containing nucleotide triphosphate hydrolases"/>
    <property type="match status" value="1"/>
</dbReference>
<dbReference type="EMBL" id="FSQZ01000001">
    <property type="protein sequence ID" value="SIN75954.1"/>
    <property type="molecule type" value="Genomic_DNA"/>
</dbReference>
<evidence type="ECO:0000256" key="4">
    <source>
        <dbReference type="HAMAP-Rule" id="MF_00376"/>
    </source>
</evidence>
<evidence type="ECO:0000256" key="3">
    <source>
        <dbReference type="ARBA" id="ARBA00022840"/>
    </source>
</evidence>
<evidence type="ECO:0000313" key="6">
    <source>
        <dbReference type="EMBL" id="SIN75954.1"/>
    </source>
</evidence>
<keyword evidence="7" id="KW-1185">Reference proteome</keyword>
<dbReference type="InterPro" id="IPR004323">
    <property type="entry name" value="Ion_tolerance_CutA"/>
</dbReference>
<keyword evidence="2 4" id="KW-0547">Nucleotide-binding</keyword>
<evidence type="ECO:0000256" key="2">
    <source>
        <dbReference type="ARBA" id="ARBA00022741"/>
    </source>
</evidence>
<comment type="pathway">
    <text evidence="4">Cofactor biosynthesis; coenzyme A biosynthesis; CoA from (R)-pantothenate: step 5/5.</text>
</comment>
<dbReference type="PANTHER" id="PTHR23419:SF8">
    <property type="entry name" value="FI09726P"/>
    <property type="match status" value="1"/>
</dbReference>
<accession>A0ABY1JEZ1</accession>
<dbReference type="Proteomes" id="UP000185093">
    <property type="component" value="Unassembled WGS sequence"/>
</dbReference>
<dbReference type="GO" id="GO:0016301">
    <property type="term" value="F:kinase activity"/>
    <property type="evidence" value="ECO:0007669"/>
    <property type="project" value="UniProtKB-KW"/>
</dbReference>
<sequence length="297" mass="33641">MLVIGLTGDIGAGKSTVCSLLQQMGAVVVEADRIVRQIWLRPEIIEAARKRWGNDILDSEGRIVASEVASKGFCNEAEYRWMCDLIHPLVMAEMERSLLEGGEGLKVFEIPLLFEVGRPDWIDFAIYVTAPKDVRARRNAMRGLDEEAIAARERWLLPAEEKKKMSDWVIENGGDLKALREEVERLGELLLKIAYPMLVSVTCGSESEAQAIARTCVEKRLAACVNIVPVRSIYSWHGDIEDEGEWKAELKTLRCKLYQLKKEILSRHSYDTPVILAHSLTWVNPKALLWLREVLDI</sequence>
<organism evidence="6 7">
    <name type="scientific">Acetomicrobium flavidum</name>
    <dbReference type="NCBI Taxonomy" id="49896"/>
    <lineage>
        <taxon>Bacteria</taxon>
        <taxon>Thermotogati</taxon>
        <taxon>Synergistota</taxon>
        <taxon>Synergistia</taxon>
        <taxon>Synergistales</taxon>
        <taxon>Acetomicrobiaceae</taxon>
        <taxon>Acetomicrobium</taxon>
    </lineage>
</organism>
<dbReference type="PROSITE" id="PS51219">
    <property type="entry name" value="DPCK"/>
    <property type="match status" value="1"/>
</dbReference>
<comment type="caution">
    <text evidence="6">The sequence shown here is derived from an EMBL/GenBank/DDBJ whole genome shotgun (WGS) entry which is preliminary data.</text>
</comment>
<gene>
    <name evidence="4" type="primary">coaE</name>
    <name evidence="6" type="ORF">SAMN05444368_1755</name>
</gene>
<keyword evidence="4 6" id="KW-0418">Kinase</keyword>
<keyword evidence="4" id="KW-0173">Coenzyme A biosynthesis</keyword>
<dbReference type="EC" id="2.7.1.24" evidence="4 5"/>
<dbReference type="RefSeq" id="WP_074199936.1">
    <property type="nucleotide sequence ID" value="NZ_DAONBL010000024.1"/>
</dbReference>
<comment type="function">
    <text evidence="4">Catalyzes the phosphorylation of the 3'-hydroxyl group of dephosphocoenzyme A to form coenzyme A.</text>
</comment>
<feature type="binding site" evidence="4">
    <location>
        <begin position="11"/>
        <end position="16"/>
    </location>
    <ligand>
        <name>ATP</name>
        <dbReference type="ChEBI" id="CHEBI:30616"/>
    </ligand>
</feature>
<proteinExistence type="inferred from homology"/>
<evidence type="ECO:0000256" key="1">
    <source>
        <dbReference type="ARBA" id="ARBA00010169"/>
    </source>
</evidence>
<evidence type="ECO:0000256" key="5">
    <source>
        <dbReference type="NCBIfam" id="TIGR00152"/>
    </source>
</evidence>
<keyword evidence="4" id="KW-0963">Cytoplasm</keyword>
<evidence type="ECO:0000313" key="7">
    <source>
        <dbReference type="Proteomes" id="UP000185093"/>
    </source>
</evidence>
<dbReference type="HAMAP" id="MF_00376">
    <property type="entry name" value="Dephospho_CoA_kinase"/>
    <property type="match status" value="1"/>
</dbReference>
<dbReference type="InterPro" id="IPR027417">
    <property type="entry name" value="P-loop_NTPase"/>
</dbReference>